<accession>A7ICS2</accession>
<dbReference type="PhylomeDB" id="A7ICS2"/>
<dbReference type="SUPFAM" id="SSF52540">
    <property type="entry name" value="P-loop containing nucleoside triphosphate hydrolases"/>
    <property type="match status" value="1"/>
</dbReference>
<evidence type="ECO:0000313" key="1">
    <source>
        <dbReference type="EMBL" id="ABS65815.1"/>
    </source>
</evidence>
<dbReference type="InterPro" id="IPR027417">
    <property type="entry name" value="P-loop_NTPase"/>
</dbReference>
<gene>
    <name evidence="1" type="ordered locus">Xaut_0559</name>
</gene>
<proteinExistence type="predicted"/>
<dbReference type="eggNOG" id="COG2019">
    <property type="taxonomic scope" value="Bacteria"/>
</dbReference>
<dbReference type="Gene3D" id="3.40.50.300">
    <property type="entry name" value="P-loop containing nucleotide triphosphate hydrolases"/>
    <property type="match status" value="1"/>
</dbReference>
<dbReference type="Pfam" id="PF13207">
    <property type="entry name" value="AAA_17"/>
    <property type="match status" value="1"/>
</dbReference>
<organism evidence="1 2">
    <name type="scientific">Xanthobacter autotrophicus (strain ATCC BAA-1158 / Py2)</name>
    <dbReference type="NCBI Taxonomy" id="78245"/>
    <lineage>
        <taxon>Bacteria</taxon>
        <taxon>Pseudomonadati</taxon>
        <taxon>Pseudomonadota</taxon>
        <taxon>Alphaproteobacteria</taxon>
        <taxon>Hyphomicrobiales</taxon>
        <taxon>Xanthobacteraceae</taxon>
        <taxon>Xanthobacter</taxon>
    </lineage>
</organism>
<keyword evidence="1" id="KW-0808">Transferase</keyword>
<keyword evidence="1" id="KW-0418">Kinase</keyword>
<keyword evidence="2" id="KW-1185">Reference proteome</keyword>
<dbReference type="GO" id="GO:0016301">
    <property type="term" value="F:kinase activity"/>
    <property type="evidence" value="ECO:0007669"/>
    <property type="project" value="UniProtKB-KW"/>
</dbReference>
<dbReference type="EMBL" id="CP000781">
    <property type="protein sequence ID" value="ABS65815.1"/>
    <property type="molecule type" value="Genomic_DNA"/>
</dbReference>
<reference evidence="1 2" key="1">
    <citation type="submission" date="2007-07" db="EMBL/GenBank/DDBJ databases">
        <title>Complete sequence of chromosome of Xanthobacter autotrophicus Py2.</title>
        <authorList>
            <consortium name="US DOE Joint Genome Institute"/>
            <person name="Copeland A."/>
            <person name="Lucas S."/>
            <person name="Lapidus A."/>
            <person name="Barry K."/>
            <person name="Glavina del Rio T."/>
            <person name="Hammon N."/>
            <person name="Israni S."/>
            <person name="Dalin E."/>
            <person name="Tice H."/>
            <person name="Pitluck S."/>
            <person name="Sims D."/>
            <person name="Brettin T."/>
            <person name="Bruce D."/>
            <person name="Detter J.C."/>
            <person name="Han C."/>
            <person name="Tapia R."/>
            <person name="Brainard J."/>
            <person name="Schmutz J."/>
            <person name="Larimer F."/>
            <person name="Land M."/>
            <person name="Hauser L."/>
            <person name="Kyrpides N."/>
            <person name="Kim E."/>
            <person name="Ensigns S.A."/>
            <person name="Richardson P."/>
        </authorList>
    </citation>
    <scope>NUCLEOTIDE SEQUENCE [LARGE SCALE GENOMIC DNA]</scope>
    <source>
        <strain evidence="2">ATCC BAA-1158 / Py2</strain>
    </source>
</reference>
<dbReference type="Proteomes" id="UP000002417">
    <property type="component" value="Chromosome"/>
</dbReference>
<dbReference type="HOGENOM" id="CLU_094604_0_0_5"/>
<sequence>MRGDMQLFRNQQGCIRRVFEGRARGSPFKFPRLVVFPTQYLPEILSLILRRRSHICIWRDILMPAADLTNFLRCNSVCILVFGISGSGKTTACRNAMSAVAGLEYVSASELLRGASRASSESFGGRSARDVAADQFLLAELLAEFRSEHGGKSIIIDAHATIPNREGLLTVPLEVIAALKPSAIALIEKDAFQVLAQRKGDATRQRPSISLQQVVAEMAAERFAAESYAHSLNVPFGLVRTGAHESLLDFIETALAV</sequence>
<dbReference type="OrthoDB" id="7585185at2"/>
<dbReference type="KEGG" id="xau:Xaut_0559"/>
<protein>
    <submittedName>
        <fullName evidence="1">Adenylate kinase-like protein</fullName>
    </submittedName>
</protein>
<evidence type="ECO:0000313" key="2">
    <source>
        <dbReference type="Proteomes" id="UP000002417"/>
    </source>
</evidence>
<name>A7ICS2_XANP2</name>
<dbReference type="AlphaFoldDB" id="A7ICS2"/>